<feature type="domain" description="C3H1-type" evidence="2">
    <location>
        <begin position="113"/>
        <end position="140"/>
    </location>
</feature>
<comment type="caution">
    <text evidence="3">The sequence shown here is derived from an EMBL/GenBank/DDBJ whole genome shotgun (WGS) entry which is preliminary data.</text>
</comment>
<dbReference type="EMBL" id="LSRX01000050">
    <property type="protein sequence ID" value="OLQ12025.1"/>
    <property type="molecule type" value="Genomic_DNA"/>
</dbReference>
<gene>
    <name evidence="3" type="ORF">AK812_SmicGene4100</name>
</gene>
<dbReference type="InterPro" id="IPR000571">
    <property type="entry name" value="Znf_CCCH"/>
</dbReference>
<protein>
    <recommendedName>
        <fullName evidence="2">C3H1-type domain-containing protein</fullName>
    </recommendedName>
</protein>
<sequence length="431" mass="47138">MAVFDRFGEEVTLVYSRTFIDEVPVVVNSGSHRRSASQPPTVTHLETASDAMIEEESLRGYVQSLGTSSMHRLADVVTAKAPTHGEEAVADKAGDHPALFVTAASCGSRGHPDLCKRPCIYFASGNCTAGAQCNFCHMPHADGFPTLDKQQRTKLNLMGKREALLLLQSILRMNAKANGFLHLAKDILDLVAKEAMKHDAVEEVTFECARRLERVLVRMPFRQLALVSVSKANRGAFRELMVTCIERLADDLGAMRNIEFNTCIGPVLLRSACACFVGWLHSVSVNMGYLSLWKAEVKAPEAQTQLVEASEAQEAPQVEAEAKAPEAQETQLVEAYISKRAVLMLRPGDLAEAAPPATQEAQLVEVEYEGAIVAAGHAVHGSEISRCSVLMPDRSVSKWMISLDAPALQHYVFKHPQVVGVTDQKLEKFSE</sequence>
<evidence type="ECO:0000313" key="3">
    <source>
        <dbReference type="EMBL" id="OLQ12025.1"/>
    </source>
</evidence>
<dbReference type="OrthoDB" id="419778at2759"/>
<keyword evidence="1" id="KW-0862">Zinc</keyword>
<evidence type="ECO:0000313" key="4">
    <source>
        <dbReference type="Proteomes" id="UP000186817"/>
    </source>
</evidence>
<name>A0A1Q9EXB4_SYMMI</name>
<accession>A0A1Q9EXB4</accession>
<dbReference type="AlphaFoldDB" id="A0A1Q9EXB4"/>
<reference evidence="3 4" key="1">
    <citation type="submission" date="2016-02" db="EMBL/GenBank/DDBJ databases">
        <title>Genome analysis of coral dinoflagellate symbionts highlights evolutionary adaptations to a symbiotic lifestyle.</title>
        <authorList>
            <person name="Aranda M."/>
            <person name="Li Y."/>
            <person name="Liew Y.J."/>
            <person name="Baumgarten S."/>
            <person name="Simakov O."/>
            <person name="Wilson M."/>
            <person name="Piel J."/>
            <person name="Ashoor H."/>
            <person name="Bougouffa S."/>
            <person name="Bajic V.B."/>
            <person name="Ryu T."/>
            <person name="Ravasi T."/>
            <person name="Bayer T."/>
            <person name="Micklem G."/>
            <person name="Kim H."/>
            <person name="Bhak J."/>
            <person name="Lajeunesse T.C."/>
            <person name="Voolstra C.R."/>
        </authorList>
    </citation>
    <scope>NUCLEOTIDE SEQUENCE [LARGE SCALE GENOMIC DNA]</scope>
    <source>
        <strain evidence="3 4">CCMP2467</strain>
    </source>
</reference>
<keyword evidence="1" id="KW-0479">Metal-binding</keyword>
<feature type="zinc finger region" description="C3H1-type" evidence="1">
    <location>
        <begin position="113"/>
        <end position="140"/>
    </location>
</feature>
<organism evidence="3 4">
    <name type="scientific">Symbiodinium microadriaticum</name>
    <name type="common">Dinoflagellate</name>
    <name type="synonym">Zooxanthella microadriatica</name>
    <dbReference type="NCBI Taxonomy" id="2951"/>
    <lineage>
        <taxon>Eukaryota</taxon>
        <taxon>Sar</taxon>
        <taxon>Alveolata</taxon>
        <taxon>Dinophyceae</taxon>
        <taxon>Suessiales</taxon>
        <taxon>Symbiodiniaceae</taxon>
        <taxon>Symbiodinium</taxon>
    </lineage>
</organism>
<dbReference type="Proteomes" id="UP000186817">
    <property type="component" value="Unassembled WGS sequence"/>
</dbReference>
<evidence type="ECO:0000256" key="1">
    <source>
        <dbReference type="PROSITE-ProRule" id="PRU00723"/>
    </source>
</evidence>
<keyword evidence="4" id="KW-1185">Reference proteome</keyword>
<evidence type="ECO:0000259" key="2">
    <source>
        <dbReference type="PROSITE" id="PS50103"/>
    </source>
</evidence>
<proteinExistence type="predicted"/>
<keyword evidence="1" id="KW-0863">Zinc-finger</keyword>
<dbReference type="GO" id="GO:0008270">
    <property type="term" value="F:zinc ion binding"/>
    <property type="evidence" value="ECO:0007669"/>
    <property type="project" value="UniProtKB-KW"/>
</dbReference>
<dbReference type="PROSITE" id="PS50103">
    <property type="entry name" value="ZF_C3H1"/>
    <property type="match status" value="1"/>
</dbReference>